<dbReference type="GO" id="GO:0007165">
    <property type="term" value="P:signal transduction"/>
    <property type="evidence" value="ECO:0007669"/>
    <property type="project" value="UniProtKB-KW"/>
</dbReference>
<dbReference type="Pfam" id="PF12729">
    <property type="entry name" value="4HB_MCP_1"/>
    <property type="match status" value="1"/>
</dbReference>
<keyword evidence="5" id="KW-0812">Transmembrane</keyword>
<organism evidence="7 8">
    <name type="scientific">Nitrincola nitratireducens</name>
    <dbReference type="NCBI Taxonomy" id="1229521"/>
    <lineage>
        <taxon>Bacteria</taxon>
        <taxon>Pseudomonadati</taxon>
        <taxon>Pseudomonadota</taxon>
        <taxon>Gammaproteobacteria</taxon>
        <taxon>Oceanospirillales</taxon>
        <taxon>Oceanospirillaceae</taxon>
        <taxon>Nitrincola</taxon>
    </lineage>
</organism>
<keyword evidence="8" id="KW-1185">Reference proteome</keyword>
<dbReference type="GO" id="GO:0004888">
    <property type="term" value="F:transmembrane signaling receptor activity"/>
    <property type="evidence" value="ECO:0007669"/>
    <property type="project" value="InterPro"/>
</dbReference>
<dbReference type="InterPro" id="IPR024478">
    <property type="entry name" value="HlyB_4HB_MCP"/>
</dbReference>
<dbReference type="PATRIC" id="fig|1229521.3.peg.1148"/>
<gene>
    <name evidence="7" type="ORF">D791_01146</name>
</gene>
<proteinExistence type="inferred from homology"/>
<comment type="caution">
    <text evidence="7">The sequence shown here is derived from an EMBL/GenBank/DDBJ whole genome shotgun (WGS) entry which is preliminary data.</text>
</comment>
<dbReference type="Pfam" id="PF00015">
    <property type="entry name" value="MCPsignal"/>
    <property type="match status" value="1"/>
</dbReference>
<dbReference type="AlphaFoldDB" id="W9V850"/>
<evidence type="ECO:0000259" key="6">
    <source>
        <dbReference type="PROSITE" id="PS50111"/>
    </source>
</evidence>
<sequence length="541" mass="59785">MSIVQRVFIGFTLLMLFMLTLSIFGVVKVTRVDQVLSNVNDYDSRKQRYAINFRGSVHDRAISLRDAVLVFDADERQKHLNDITRLDAFYQDSARQLDALFIDKQNVTAEEERLLKIIKDIERRTLSLTEETLDILKDSHFSAQSFLMDETASAYSDWLAAINAFIDFQEAKIQAEVAFVRNETGGFLTMMLSITAIAIAVGIFIAYRTLRKLKLLIGGTAESASEIIQKFAQGDLSIRTHSTNAESIMGSIDKMAEDLSRVIRQMTKMANRVASSSAELSQLSNENERKIEAQKDETYKGASAISQMSHAVQDVARLTQDAADLAKNANLETEIGDQEVAKSVSSITQLSSHVAEASVVIQELEQDSKQIGSVVKIIADIAEQTNLLALNAAIEAARAGDQGRGFAVVADEVRSLASRTKDSTINIQNLINKSQQQTARAVTVMQEGLNQTTVSVEQAKHARESIRKIRESVASISDMNIRIASATEEQSAVAETINENFGRITLTAESSMVLSEQIVKASEDLSHLANDLKSEIHRFKL</sequence>
<evidence type="ECO:0000256" key="4">
    <source>
        <dbReference type="PROSITE-ProRule" id="PRU00284"/>
    </source>
</evidence>
<dbReference type="CDD" id="cd11386">
    <property type="entry name" value="MCP_signal"/>
    <property type="match status" value="1"/>
</dbReference>
<evidence type="ECO:0000256" key="3">
    <source>
        <dbReference type="ARBA" id="ARBA00029447"/>
    </source>
</evidence>
<reference evidence="8" key="1">
    <citation type="submission" date="2012-11" db="EMBL/GenBank/DDBJ databases">
        <authorList>
            <person name="Singh A."/>
            <person name="Pinnaka A.K."/>
            <person name="Vaidya B."/>
        </authorList>
    </citation>
    <scope>NUCLEOTIDE SEQUENCE [LARGE SCALE GENOMIC DNA]</scope>
    <source>
        <strain evidence="8">AK23</strain>
    </source>
</reference>
<reference evidence="7 8" key="2">
    <citation type="journal article" date="2015" name="Syst. Appl. Microbiol.">
        <title>Nitrincola nitratireducens sp. nov. isolated from a haloalkaline crater lake.</title>
        <authorList>
            <person name="Singh A."/>
            <person name="Vaidya B."/>
            <person name="Tanuku N.R."/>
            <person name="Pinnaka A.K."/>
        </authorList>
    </citation>
    <scope>NUCLEOTIDE SEQUENCE [LARGE SCALE GENOMIC DNA]</scope>
    <source>
        <strain evidence="7 8">AK23</strain>
    </source>
</reference>
<name>W9V850_9GAMM</name>
<keyword evidence="5" id="KW-0472">Membrane</keyword>
<comment type="subcellular location">
    <subcellularLocation>
        <location evidence="1">Membrane</location>
    </subcellularLocation>
</comment>
<dbReference type="GO" id="GO:0016020">
    <property type="term" value="C:membrane"/>
    <property type="evidence" value="ECO:0007669"/>
    <property type="project" value="UniProtKB-SubCell"/>
</dbReference>
<dbReference type="InterPro" id="IPR004089">
    <property type="entry name" value="MCPsignal_dom"/>
</dbReference>
<feature type="domain" description="Methyl-accepting transducer" evidence="6">
    <location>
        <begin position="269"/>
        <end position="505"/>
    </location>
</feature>
<feature type="transmembrane region" description="Helical" evidence="5">
    <location>
        <begin position="7"/>
        <end position="27"/>
    </location>
</feature>
<dbReference type="SUPFAM" id="SSF58104">
    <property type="entry name" value="Methyl-accepting chemotaxis protein (MCP) signaling domain"/>
    <property type="match status" value="1"/>
</dbReference>
<evidence type="ECO:0000256" key="2">
    <source>
        <dbReference type="ARBA" id="ARBA00023224"/>
    </source>
</evidence>
<dbReference type="PROSITE" id="PS50111">
    <property type="entry name" value="CHEMOTAXIS_TRANSDUC_2"/>
    <property type="match status" value="1"/>
</dbReference>
<comment type="similarity">
    <text evidence="3">Belongs to the methyl-accepting chemotaxis (MCP) protein family.</text>
</comment>
<dbReference type="PANTHER" id="PTHR32089:SF120">
    <property type="entry name" value="METHYL-ACCEPTING CHEMOTAXIS PROTEIN TLPQ"/>
    <property type="match status" value="1"/>
</dbReference>
<evidence type="ECO:0000256" key="1">
    <source>
        <dbReference type="ARBA" id="ARBA00004370"/>
    </source>
</evidence>
<evidence type="ECO:0000313" key="8">
    <source>
        <dbReference type="Proteomes" id="UP000019464"/>
    </source>
</evidence>
<keyword evidence="2 4" id="KW-0807">Transducer</keyword>
<dbReference type="OrthoDB" id="2489132at2"/>
<dbReference type="PRINTS" id="PR00260">
    <property type="entry name" value="CHEMTRNSDUCR"/>
</dbReference>
<dbReference type="InterPro" id="IPR004090">
    <property type="entry name" value="Chemotax_Me-accpt_rcpt"/>
</dbReference>
<dbReference type="PANTHER" id="PTHR32089">
    <property type="entry name" value="METHYL-ACCEPTING CHEMOTAXIS PROTEIN MCPB"/>
    <property type="match status" value="1"/>
</dbReference>
<dbReference type="EMBL" id="AONB01000003">
    <property type="protein sequence ID" value="EXJ12257.1"/>
    <property type="molecule type" value="Genomic_DNA"/>
</dbReference>
<dbReference type="FunFam" id="1.10.287.950:FF:000001">
    <property type="entry name" value="Methyl-accepting chemotaxis sensory transducer"/>
    <property type="match status" value="1"/>
</dbReference>
<dbReference type="GO" id="GO:0006935">
    <property type="term" value="P:chemotaxis"/>
    <property type="evidence" value="ECO:0007669"/>
    <property type="project" value="InterPro"/>
</dbReference>
<dbReference type="RefSeq" id="WP_036508641.1">
    <property type="nucleotide sequence ID" value="NZ_AONB01000003.1"/>
</dbReference>
<dbReference type="Gene3D" id="1.10.287.950">
    <property type="entry name" value="Methyl-accepting chemotaxis protein"/>
    <property type="match status" value="1"/>
</dbReference>
<protein>
    <recommendedName>
        <fullName evidence="6">Methyl-accepting transducer domain-containing protein</fullName>
    </recommendedName>
</protein>
<keyword evidence="5" id="KW-1133">Transmembrane helix</keyword>
<accession>W9V850</accession>
<dbReference type="SMART" id="SM00283">
    <property type="entry name" value="MA"/>
    <property type="match status" value="1"/>
</dbReference>
<evidence type="ECO:0000313" key="7">
    <source>
        <dbReference type="EMBL" id="EXJ12257.1"/>
    </source>
</evidence>
<dbReference type="Proteomes" id="UP000019464">
    <property type="component" value="Unassembled WGS sequence"/>
</dbReference>
<evidence type="ECO:0000256" key="5">
    <source>
        <dbReference type="SAM" id="Phobius"/>
    </source>
</evidence>
<dbReference type="STRING" id="1229521.D791_01146"/>
<feature type="transmembrane region" description="Helical" evidence="5">
    <location>
        <begin position="187"/>
        <end position="207"/>
    </location>
</feature>